<proteinExistence type="predicted"/>
<comment type="subcellular location">
    <subcellularLocation>
        <location evidence="1">Cell membrane</location>
        <topology evidence="1">Multi-pass membrane protein</topology>
    </subcellularLocation>
</comment>
<keyword evidence="2 5" id="KW-0812">Transmembrane</keyword>
<evidence type="ECO:0000256" key="4">
    <source>
        <dbReference type="ARBA" id="ARBA00023136"/>
    </source>
</evidence>
<dbReference type="InterPro" id="IPR036259">
    <property type="entry name" value="MFS_trans_sf"/>
</dbReference>
<dbReference type="EMBL" id="BAABRR010000004">
    <property type="protein sequence ID" value="GAA5518608.1"/>
    <property type="molecule type" value="Genomic_DNA"/>
</dbReference>
<evidence type="ECO:0000256" key="3">
    <source>
        <dbReference type="ARBA" id="ARBA00022989"/>
    </source>
</evidence>
<feature type="domain" description="Major facilitator superfamily (MFS) profile" evidence="6">
    <location>
        <begin position="247"/>
        <end position="446"/>
    </location>
</feature>
<feature type="transmembrane region" description="Helical" evidence="5">
    <location>
        <begin position="316"/>
        <end position="337"/>
    </location>
</feature>
<evidence type="ECO:0000313" key="8">
    <source>
        <dbReference type="Proteomes" id="UP001426770"/>
    </source>
</evidence>
<feature type="transmembrane region" description="Helical" evidence="5">
    <location>
        <begin position="402"/>
        <end position="420"/>
    </location>
</feature>
<dbReference type="Proteomes" id="UP001426770">
    <property type="component" value="Unassembled WGS sequence"/>
</dbReference>
<dbReference type="PANTHER" id="PTHR23542">
    <property type="match status" value="1"/>
</dbReference>
<sequence>MLSPYRGILALPGARAFTAWGLVARIQMGLTGLATFLMVQIEYGRYEYGGLVLAAIAVSYAVISPQVGRLIDAHGQSRVLRWGYAIAILGRVAMIAAALTHQPLWVLLAIAPLFAAGGTQSTHTRARWTHVVPDKHALNTAFSLESSLEEVLFIGGPALATILATQVSSWLPSAIAVVTLAIGGYGFLALRATEPPARRADARRRQAAHAHGTALVIDGNLPRIGLPPQPRGLRRYRGALRGHLLVTTPALVITTAIFATQGAMFASVDAATVAFAEELGHKEWSGLVLAVWALGSLVGGLAYGSRVWARTLASRLLWGVTVTGVGAVSFMFAPGLVALGVMMFLTGLAIAPTMAVGDGVTHALVPRSRLTEGMTWTRTGMDLGVAAGAWIGGAVIDRTGSHGGFVVTAVAGALGVVIAVSSWRYLRRKRAYDEQVTRDPSLPVAA</sequence>
<name>A0ABP9WI22_9MICO</name>
<keyword evidence="4 5" id="KW-0472">Membrane</keyword>
<evidence type="ECO:0000256" key="1">
    <source>
        <dbReference type="ARBA" id="ARBA00004651"/>
    </source>
</evidence>
<evidence type="ECO:0000256" key="2">
    <source>
        <dbReference type="ARBA" id="ARBA00022692"/>
    </source>
</evidence>
<dbReference type="Pfam" id="PF07690">
    <property type="entry name" value="MFS_1"/>
    <property type="match status" value="1"/>
</dbReference>
<evidence type="ECO:0000259" key="6">
    <source>
        <dbReference type="PROSITE" id="PS50850"/>
    </source>
</evidence>
<protein>
    <recommendedName>
        <fullName evidence="6">Major facilitator superfamily (MFS) profile domain-containing protein</fullName>
    </recommendedName>
</protein>
<dbReference type="PROSITE" id="PS50850">
    <property type="entry name" value="MFS"/>
    <property type="match status" value="1"/>
</dbReference>
<feature type="transmembrane region" description="Helical" evidence="5">
    <location>
        <begin position="170"/>
        <end position="190"/>
    </location>
</feature>
<feature type="transmembrane region" description="Helical" evidence="5">
    <location>
        <begin position="284"/>
        <end position="304"/>
    </location>
</feature>
<feature type="transmembrane region" description="Helical" evidence="5">
    <location>
        <begin position="244"/>
        <end position="264"/>
    </location>
</feature>
<dbReference type="Gene3D" id="1.20.1250.20">
    <property type="entry name" value="MFS general substrate transporter like domains"/>
    <property type="match status" value="2"/>
</dbReference>
<dbReference type="PANTHER" id="PTHR23542:SF1">
    <property type="entry name" value="MAJOR FACILITATOR SUPERFAMILY (MFS) PROFILE DOMAIN-CONTAINING PROTEIN"/>
    <property type="match status" value="1"/>
</dbReference>
<gene>
    <name evidence="7" type="ORF">Lsed01_01038</name>
</gene>
<keyword evidence="8" id="KW-1185">Reference proteome</keyword>
<accession>A0ABP9WI22</accession>
<feature type="transmembrane region" description="Helical" evidence="5">
    <location>
        <begin position="48"/>
        <end position="67"/>
    </location>
</feature>
<evidence type="ECO:0000256" key="5">
    <source>
        <dbReference type="SAM" id="Phobius"/>
    </source>
</evidence>
<dbReference type="SUPFAM" id="SSF103473">
    <property type="entry name" value="MFS general substrate transporter"/>
    <property type="match status" value="1"/>
</dbReference>
<reference evidence="7 8" key="1">
    <citation type="submission" date="2024-02" db="EMBL/GenBank/DDBJ databases">
        <title>Lysinimicrobium sediminis NBRC 112286.</title>
        <authorList>
            <person name="Ichikawa N."/>
            <person name="Katano-Makiyama Y."/>
            <person name="Hidaka K."/>
        </authorList>
    </citation>
    <scope>NUCLEOTIDE SEQUENCE [LARGE SCALE GENOMIC DNA]</scope>
    <source>
        <strain evidence="7 8">NBRC 112286</strain>
    </source>
</reference>
<evidence type="ECO:0000313" key="7">
    <source>
        <dbReference type="EMBL" id="GAA5518608.1"/>
    </source>
</evidence>
<dbReference type="InterPro" id="IPR020846">
    <property type="entry name" value="MFS_dom"/>
</dbReference>
<comment type="caution">
    <text evidence="7">The sequence shown here is derived from an EMBL/GenBank/DDBJ whole genome shotgun (WGS) entry which is preliminary data.</text>
</comment>
<organism evidence="7 8">
    <name type="scientific">Demequina sediminis</name>
    <dbReference type="NCBI Taxonomy" id="1930058"/>
    <lineage>
        <taxon>Bacteria</taxon>
        <taxon>Bacillati</taxon>
        <taxon>Actinomycetota</taxon>
        <taxon>Actinomycetes</taxon>
        <taxon>Micrococcales</taxon>
        <taxon>Demequinaceae</taxon>
        <taxon>Demequina</taxon>
    </lineage>
</organism>
<dbReference type="InterPro" id="IPR011701">
    <property type="entry name" value="MFS"/>
</dbReference>
<dbReference type="RefSeq" id="WP_286214388.1">
    <property type="nucleotide sequence ID" value="NZ_AP027736.1"/>
</dbReference>
<keyword evidence="3 5" id="KW-1133">Transmembrane helix</keyword>